<proteinExistence type="inferred from homology"/>
<keyword evidence="3" id="KW-0560">Oxidoreductase</keyword>
<dbReference type="EMBL" id="JABFCX010000003">
    <property type="protein sequence ID" value="NNU16904.1"/>
    <property type="molecule type" value="Genomic_DNA"/>
</dbReference>
<feature type="site" description="Lowers pKa of active site Tyr" evidence="7">
    <location>
        <position position="72"/>
    </location>
</feature>
<evidence type="ECO:0000256" key="1">
    <source>
        <dbReference type="ARBA" id="ARBA00007905"/>
    </source>
</evidence>
<evidence type="ECO:0000256" key="6">
    <source>
        <dbReference type="PIRSR" id="PIRSR000097-2"/>
    </source>
</evidence>
<dbReference type="InterPro" id="IPR020471">
    <property type="entry name" value="AKR"/>
</dbReference>
<dbReference type="GO" id="GO:0016616">
    <property type="term" value="F:oxidoreductase activity, acting on the CH-OH group of donors, NAD or NADP as acceptor"/>
    <property type="evidence" value="ECO:0007669"/>
    <property type="project" value="UniProtKB-ARBA"/>
</dbReference>
<gene>
    <name evidence="9" type="ORF">HK107_11300</name>
</gene>
<evidence type="ECO:0000313" key="9">
    <source>
        <dbReference type="EMBL" id="NNU16904.1"/>
    </source>
</evidence>
<organism evidence="9 10">
    <name type="scientific">Parvularcula mediterranea</name>
    <dbReference type="NCBI Taxonomy" id="2732508"/>
    <lineage>
        <taxon>Bacteria</taxon>
        <taxon>Pseudomonadati</taxon>
        <taxon>Pseudomonadota</taxon>
        <taxon>Alphaproteobacteria</taxon>
        <taxon>Parvularculales</taxon>
        <taxon>Parvularculaceae</taxon>
        <taxon>Parvularcula</taxon>
    </lineage>
</organism>
<keyword evidence="10" id="KW-1185">Reference proteome</keyword>
<dbReference type="SUPFAM" id="SSF51430">
    <property type="entry name" value="NAD(P)-linked oxidoreductase"/>
    <property type="match status" value="1"/>
</dbReference>
<keyword evidence="2" id="KW-0521">NADP</keyword>
<evidence type="ECO:0000256" key="4">
    <source>
        <dbReference type="ARBA" id="ARBA00049445"/>
    </source>
</evidence>
<dbReference type="FunFam" id="3.20.20.100:FF:000002">
    <property type="entry name" value="2,5-diketo-D-gluconic acid reductase A"/>
    <property type="match status" value="1"/>
</dbReference>
<comment type="similarity">
    <text evidence="1">Belongs to the aldo/keto reductase family.</text>
</comment>
<evidence type="ECO:0000256" key="3">
    <source>
        <dbReference type="ARBA" id="ARBA00023002"/>
    </source>
</evidence>
<dbReference type="PROSITE" id="PS00062">
    <property type="entry name" value="ALDOKETO_REDUCTASE_2"/>
    <property type="match status" value="1"/>
</dbReference>
<dbReference type="InterPro" id="IPR036812">
    <property type="entry name" value="NAD(P)_OxRdtase_dom_sf"/>
</dbReference>
<dbReference type="PANTHER" id="PTHR43827">
    <property type="entry name" value="2,5-DIKETO-D-GLUCONIC ACID REDUCTASE"/>
    <property type="match status" value="1"/>
</dbReference>
<accession>A0A7Y3RMP9</accession>
<evidence type="ECO:0000256" key="7">
    <source>
        <dbReference type="PIRSR" id="PIRSR000097-3"/>
    </source>
</evidence>
<feature type="domain" description="NADP-dependent oxidoreductase" evidence="8">
    <location>
        <begin position="13"/>
        <end position="254"/>
    </location>
</feature>
<protein>
    <submittedName>
        <fullName evidence="9">Aldo/keto reductase</fullName>
    </submittedName>
</protein>
<dbReference type="Pfam" id="PF00248">
    <property type="entry name" value="Aldo_ket_red"/>
    <property type="match status" value="1"/>
</dbReference>
<evidence type="ECO:0000259" key="8">
    <source>
        <dbReference type="Pfam" id="PF00248"/>
    </source>
</evidence>
<dbReference type="Proteomes" id="UP000536835">
    <property type="component" value="Unassembled WGS sequence"/>
</dbReference>
<dbReference type="PROSITE" id="PS00798">
    <property type="entry name" value="ALDOKETO_REDUCTASE_1"/>
    <property type="match status" value="1"/>
</dbReference>
<reference evidence="9 10" key="1">
    <citation type="submission" date="2020-05" db="EMBL/GenBank/DDBJ databases">
        <title>Parvularcula mediterraneae sp. nov., isolated from polypropylene straw from shallow seawater of the seashore of Laganas in Zakynthos island, Greece.</title>
        <authorList>
            <person name="Szabo I."/>
            <person name="Al-Omari J."/>
            <person name="Rado J."/>
            <person name="Szerdahelyi G.S."/>
        </authorList>
    </citation>
    <scope>NUCLEOTIDE SEQUENCE [LARGE SCALE GENOMIC DNA]</scope>
    <source>
        <strain evidence="9 10">ZS-1/3</strain>
    </source>
</reference>
<dbReference type="InterPro" id="IPR023210">
    <property type="entry name" value="NADP_OxRdtase_dom"/>
</dbReference>
<feature type="active site" description="Proton donor" evidence="5">
    <location>
        <position position="47"/>
    </location>
</feature>
<evidence type="ECO:0000256" key="2">
    <source>
        <dbReference type="ARBA" id="ARBA00022857"/>
    </source>
</evidence>
<sequence length="280" mass="31929">MLFHTFDGIDIPRLGLGTWQLEGDDAYRITLKALEVGYRHIDTAAIYENEEEVGRAIRESGVPREEIFLTTKIWNPRIEKEEHDEAMKESLDKLGTDYVDLILNHWPINDMEIKRQVVPLAKLKEDGHAKLIGVSNYNQEQLLQAVTDCPERLANIQCEYHPMLDQDPILKSARGFDMLFTSYSPIGQGSTLDNPAIERVAEWNKKTPAQVVLRWHLQQANVAAIPRTTSEDHLAANFDIFDFELSAEDMKTIYGLMKPDGRIIDPKWAPKWDTGVTEAA</sequence>
<dbReference type="PANTHER" id="PTHR43827:SF3">
    <property type="entry name" value="NADP-DEPENDENT OXIDOREDUCTASE DOMAIN-CONTAINING PROTEIN"/>
    <property type="match status" value="1"/>
</dbReference>
<dbReference type="PRINTS" id="PR00069">
    <property type="entry name" value="ALDKETRDTASE"/>
</dbReference>
<evidence type="ECO:0000313" key="10">
    <source>
        <dbReference type="Proteomes" id="UP000536835"/>
    </source>
</evidence>
<dbReference type="RefSeq" id="WP_173199816.1">
    <property type="nucleotide sequence ID" value="NZ_JABFCX010000003.1"/>
</dbReference>
<feature type="binding site" evidence="6">
    <location>
        <position position="105"/>
    </location>
    <ligand>
        <name>substrate</name>
    </ligand>
</feature>
<dbReference type="Gene3D" id="3.20.20.100">
    <property type="entry name" value="NADP-dependent oxidoreductase domain"/>
    <property type="match status" value="1"/>
</dbReference>
<comment type="catalytic activity">
    <reaction evidence="4">
        <text>hydroxyacetone + NADP(+) = methylglyoxal + NADPH + H(+)</text>
        <dbReference type="Rhea" id="RHEA:27986"/>
        <dbReference type="ChEBI" id="CHEBI:15378"/>
        <dbReference type="ChEBI" id="CHEBI:17158"/>
        <dbReference type="ChEBI" id="CHEBI:27957"/>
        <dbReference type="ChEBI" id="CHEBI:57783"/>
        <dbReference type="ChEBI" id="CHEBI:58349"/>
    </reaction>
</comment>
<dbReference type="AlphaFoldDB" id="A0A7Y3RMP9"/>
<dbReference type="InterPro" id="IPR018170">
    <property type="entry name" value="Aldo/ket_reductase_CS"/>
</dbReference>
<dbReference type="PIRSF" id="PIRSF000097">
    <property type="entry name" value="AKR"/>
    <property type="match status" value="1"/>
</dbReference>
<evidence type="ECO:0000256" key="5">
    <source>
        <dbReference type="PIRSR" id="PIRSR000097-1"/>
    </source>
</evidence>
<name>A0A7Y3RMP9_9PROT</name>
<comment type="caution">
    <text evidence="9">The sequence shown here is derived from an EMBL/GenBank/DDBJ whole genome shotgun (WGS) entry which is preliminary data.</text>
</comment>